<evidence type="ECO:0000313" key="2">
    <source>
        <dbReference type="EMBL" id="CAB4150720.1"/>
    </source>
</evidence>
<dbReference type="EMBL" id="LR796309">
    <property type="protein sequence ID" value="CAB4136115.1"/>
    <property type="molecule type" value="Genomic_DNA"/>
</dbReference>
<reference evidence="2" key="1">
    <citation type="submission" date="2020-04" db="EMBL/GenBank/DDBJ databases">
        <authorList>
            <person name="Chiriac C."/>
            <person name="Salcher M."/>
            <person name="Ghai R."/>
            <person name="Kavagutti S V."/>
        </authorList>
    </citation>
    <scope>NUCLEOTIDE SEQUENCE</scope>
</reference>
<organism evidence="2">
    <name type="scientific">uncultured Caudovirales phage</name>
    <dbReference type="NCBI Taxonomy" id="2100421"/>
    <lineage>
        <taxon>Viruses</taxon>
        <taxon>Duplodnaviria</taxon>
        <taxon>Heunggongvirae</taxon>
        <taxon>Uroviricota</taxon>
        <taxon>Caudoviricetes</taxon>
        <taxon>Peduoviridae</taxon>
        <taxon>Maltschvirus</taxon>
        <taxon>Maltschvirus maltsch</taxon>
    </lineage>
</organism>
<sequence>MAKPLNPYQGPAPAAMGQMGAGVMEAGANIARSIQSGYEALGSGLAKGITGAASAYAQYKDTKAQVGAAEKSYETLKDYLPPEVRSKFDTQIEQLNKSDSTSLRDKAAFWDQAKGFIGGAVGQKMTLEKTAQEQAAAMARTQFSEGAATGRNAASIEAQKVQPFYNYEAQASLLDNKPVNTFSGAQGFGIESQTPVKQTLGSRHFLRR</sequence>
<dbReference type="EMBL" id="LR796552">
    <property type="protein sequence ID" value="CAB4150720.1"/>
    <property type="molecule type" value="Genomic_DNA"/>
</dbReference>
<accession>A0A6J5N0E8</accession>
<proteinExistence type="predicted"/>
<protein>
    <submittedName>
        <fullName evidence="2">Uncharacterized protein</fullName>
    </submittedName>
</protein>
<evidence type="ECO:0000313" key="1">
    <source>
        <dbReference type="EMBL" id="CAB4136115.1"/>
    </source>
</evidence>
<gene>
    <name evidence="1" type="ORF">UFOVP298_19</name>
    <name evidence="2" type="ORF">UFOVP572_20</name>
</gene>
<name>A0A6J5N0E8_9CAUD</name>